<feature type="transmembrane region" description="Helical" evidence="8">
    <location>
        <begin position="455"/>
        <end position="477"/>
    </location>
</feature>
<evidence type="ECO:0000313" key="11">
    <source>
        <dbReference type="Proteomes" id="UP001501116"/>
    </source>
</evidence>
<dbReference type="InterPro" id="IPR003010">
    <property type="entry name" value="C-N_Hydrolase"/>
</dbReference>
<comment type="caution">
    <text evidence="10">The sequence shown here is derived from an EMBL/GenBank/DDBJ whole genome shotgun (WGS) entry which is preliminary data.</text>
</comment>
<protein>
    <submittedName>
        <fullName evidence="10">Apolipoprotein N-acyltransferase</fullName>
    </submittedName>
</protein>
<evidence type="ECO:0000256" key="8">
    <source>
        <dbReference type="SAM" id="Phobius"/>
    </source>
</evidence>
<keyword evidence="6 8" id="KW-0472">Membrane</keyword>
<evidence type="ECO:0000256" key="5">
    <source>
        <dbReference type="ARBA" id="ARBA00022989"/>
    </source>
</evidence>
<dbReference type="PANTHER" id="PTHR38686">
    <property type="entry name" value="APOLIPOPROTEIN N-ACYLTRANSFERASE"/>
    <property type="match status" value="1"/>
</dbReference>
<evidence type="ECO:0000259" key="9">
    <source>
        <dbReference type="PROSITE" id="PS50263"/>
    </source>
</evidence>
<keyword evidence="11" id="KW-1185">Reference proteome</keyword>
<dbReference type="SUPFAM" id="SSF56317">
    <property type="entry name" value="Carbon-nitrogen hydrolase"/>
    <property type="match status" value="1"/>
</dbReference>
<keyword evidence="5 8" id="KW-1133">Transmembrane helix</keyword>
<feature type="transmembrane region" description="Helical" evidence="8">
    <location>
        <begin position="50"/>
        <end position="66"/>
    </location>
</feature>
<dbReference type="Pfam" id="PF00795">
    <property type="entry name" value="CN_hydrolase"/>
    <property type="match status" value="1"/>
</dbReference>
<proteinExistence type="predicted"/>
<dbReference type="PROSITE" id="PS50263">
    <property type="entry name" value="CN_HYDROLASE"/>
    <property type="match status" value="1"/>
</dbReference>
<gene>
    <name evidence="10" type="ORF">GCM10009754_50950</name>
</gene>
<name>A0ABN2RKQ4_9PSEU</name>
<dbReference type="InterPro" id="IPR036526">
    <property type="entry name" value="C-N_Hydrolase_sf"/>
</dbReference>
<evidence type="ECO:0000256" key="1">
    <source>
        <dbReference type="ARBA" id="ARBA00004651"/>
    </source>
</evidence>
<dbReference type="InterPro" id="IPR004563">
    <property type="entry name" value="Apolipo_AcylTrfase"/>
</dbReference>
<comment type="subcellular location">
    <subcellularLocation>
        <location evidence="1">Cell membrane</location>
        <topology evidence="1">Multi-pass membrane protein</topology>
    </subcellularLocation>
</comment>
<dbReference type="PANTHER" id="PTHR38686:SF1">
    <property type="entry name" value="APOLIPOPROTEIN N-ACYLTRANSFERASE"/>
    <property type="match status" value="1"/>
</dbReference>
<dbReference type="EMBL" id="BAAANN010000021">
    <property type="protein sequence ID" value="GAA1970785.1"/>
    <property type="molecule type" value="Genomic_DNA"/>
</dbReference>
<feature type="transmembrane region" description="Helical" evidence="8">
    <location>
        <begin position="180"/>
        <end position="199"/>
    </location>
</feature>
<keyword evidence="7" id="KW-0012">Acyltransferase</keyword>
<feature type="transmembrane region" description="Helical" evidence="8">
    <location>
        <begin position="103"/>
        <end position="123"/>
    </location>
</feature>
<evidence type="ECO:0000256" key="6">
    <source>
        <dbReference type="ARBA" id="ARBA00023136"/>
    </source>
</evidence>
<sequence>MNKTRVLWWLAAALVVLAQHTDWGIPLAAWLFPIPLLGYARQVPPRRAAVFVWLALLTGTVCWLAVTGLLFVPAVTGLFLALTVLLTIPYLADRVFAPRFGPLLGSLVFPVTLVMAEYAFSFFDFGDYGTLAGTQSGTLPLLQVASVTGVYGISFALAWFASVVNTVWARGFRPARRTAVVYACVLVAVFAGGALRLVFADTGDHAVRVAGVSASRQAHDASKTALKGLGIEYWKPEQVTHSPGAGAAFAPITEDLLASTDVQLGAGAKLVVWPETDASVLQRDEASLLERVASITRARHAYVQIGLALYTDAAPFVRNVAILVGPGGETVWTYDKTHPTPMEPMAPGTGDVPAATTPFGRLSTVICYDADYRGLMRRDADLMLVPANDWPGFGTLHAENAAFRAVENGYAMFRHSVNGLSTAVDAQGRVLGHADYYRADQQTLVADLPLVPKAWTVYSAIGDVFAWCCVAAVILLATAALRRKSAPATGPVQILNPAKADG</sequence>
<keyword evidence="2" id="KW-1003">Cell membrane</keyword>
<keyword evidence="4 8" id="KW-0812">Transmembrane</keyword>
<dbReference type="InterPro" id="IPR045378">
    <property type="entry name" value="LNT_N"/>
</dbReference>
<dbReference type="RefSeq" id="WP_344423780.1">
    <property type="nucleotide sequence ID" value="NZ_BAAANN010000021.1"/>
</dbReference>
<evidence type="ECO:0000256" key="4">
    <source>
        <dbReference type="ARBA" id="ARBA00022692"/>
    </source>
</evidence>
<evidence type="ECO:0000256" key="7">
    <source>
        <dbReference type="ARBA" id="ARBA00023315"/>
    </source>
</evidence>
<dbReference type="Pfam" id="PF20154">
    <property type="entry name" value="LNT_N"/>
    <property type="match status" value="1"/>
</dbReference>
<feature type="domain" description="CN hydrolase" evidence="9">
    <location>
        <begin position="234"/>
        <end position="450"/>
    </location>
</feature>
<evidence type="ECO:0000313" key="10">
    <source>
        <dbReference type="EMBL" id="GAA1970785.1"/>
    </source>
</evidence>
<dbReference type="Proteomes" id="UP001501116">
    <property type="component" value="Unassembled WGS sequence"/>
</dbReference>
<feature type="transmembrane region" description="Helical" evidence="8">
    <location>
        <begin position="72"/>
        <end position="91"/>
    </location>
</feature>
<reference evidence="10 11" key="1">
    <citation type="journal article" date="2019" name="Int. J. Syst. Evol. Microbiol.">
        <title>The Global Catalogue of Microorganisms (GCM) 10K type strain sequencing project: providing services to taxonomists for standard genome sequencing and annotation.</title>
        <authorList>
            <consortium name="The Broad Institute Genomics Platform"/>
            <consortium name="The Broad Institute Genome Sequencing Center for Infectious Disease"/>
            <person name="Wu L."/>
            <person name="Ma J."/>
        </authorList>
    </citation>
    <scope>NUCLEOTIDE SEQUENCE [LARGE SCALE GENOMIC DNA]</scope>
    <source>
        <strain evidence="10 11">JCM 14545</strain>
    </source>
</reference>
<accession>A0ABN2RKQ4</accession>
<dbReference type="Gene3D" id="3.60.110.10">
    <property type="entry name" value="Carbon-nitrogen hydrolase"/>
    <property type="match status" value="1"/>
</dbReference>
<evidence type="ECO:0000256" key="3">
    <source>
        <dbReference type="ARBA" id="ARBA00022679"/>
    </source>
</evidence>
<feature type="transmembrane region" description="Helical" evidence="8">
    <location>
        <begin position="143"/>
        <end position="168"/>
    </location>
</feature>
<organism evidence="10 11">
    <name type="scientific">Amycolatopsis minnesotensis</name>
    <dbReference type="NCBI Taxonomy" id="337894"/>
    <lineage>
        <taxon>Bacteria</taxon>
        <taxon>Bacillati</taxon>
        <taxon>Actinomycetota</taxon>
        <taxon>Actinomycetes</taxon>
        <taxon>Pseudonocardiales</taxon>
        <taxon>Pseudonocardiaceae</taxon>
        <taxon>Amycolatopsis</taxon>
    </lineage>
</organism>
<keyword evidence="3" id="KW-0808">Transferase</keyword>
<evidence type="ECO:0000256" key="2">
    <source>
        <dbReference type="ARBA" id="ARBA00022475"/>
    </source>
</evidence>